<feature type="signal peptide" evidence="1">
    <location>
        <begin position="1"/>
        <end position="20"/>
    </location>
</feature>
<name>A0AA35TSN2_GEOBA</name>
<evidence type="ECO:0000256" key="1">
    <source>
        <dbReference type="SAM" id="SignalP"/>
    </source>
</evidence>
<protein>
    <submittedName>
        <fullName evidence="2">Uncharacterized protein</fullName>
    </submittedName>
</protein>
<dbReference type="AlphaFoldDB" id="A0AA35TSN2"/>
<evidence type="ECO:0000313" key="2">
    <source>
        <dbReference type="EMBL" id="CAI8053041.1"/>
    </source>
</evidence>
<organism evidence="2 3">
    <name type="scientific">Geodia barretti</name>
    <name type="common">Barrett's horny sponge</name>
    <dbReference type="NCBI Taxonomy" id="519541"/>
    <lineage>
        <taxon>Eukaryota</taxon>
        <taxon>Metazoa</taxon>
        <taxon>Porifera</taxon>
        <taxon>Demospongiae</taxon>
        <taxon>Heteroscleromorpha</taxon>
        <taxon>Tetractinellida</taxon>
        <taxon>Astrophorina</taxon>
        <taxon>Geodiidae</taxon>
        <taxon>Geodia</taxon>
    </lineage>
</organism>
<dbReference type="Proteomes" id="UP001174909">
    <property type="component" value="Unassembled WGS sequence"/>
</dbReference>
<reference evidence="2" key="1">
    <citation type="submission" date="2023-03" db="EMBL/GenBank/DDBJ databases">
        <authorList>
            <person name="Steffen K."/>
            <person name="Cardenas P."/>
        </authorList>
    </citation>
    <scope>NUCLEOTIDE SEQUENCE</scope>
</reference>
<feature type="non-terminal residue" evidence="2">
    <location>
        <position position="89"/>
    </location>
</feature>
<keyword evidence="1" id="KW-0732">Signal</keyword>
<keyword evidence="3" id="KW-1185">Reference proteome</keyword>
<sequence>MWRLLFVLLVFAACDGPAATAQLLGPEECGIGYQYRSPPEMLNCRANITVTRLNCWVAIPNVTPPGARVNVVWYWRSRDEAERGSNSAF</sequence>
<proteinExistence type="predicted"/>
<accession>A0AA35TSN2</accession>
<comment type="caution">
    <text evidence="2">The sequence shown here is derived from an EMBL/GenBank/DDBJ whole genome shotgun (WGS) entry which is preliminary data.</text>
</comment>
<feature type="chain" id="PRO_5041264247" evidence="1">
    <location>
        <begin position="21"/>
        <end position="89"/>
    </location>
</feature>
<evidence type="ECO:0000313" key="3">
    <source>
        <dbReference type="Proteomes" id="UP001174909"/>
    </source>
</evidence>
<dbReference type="EMBL" id="CASHTH010004061">
    <property type="protein sequence ID" value="CAI8053041.1"/>
    <property type="molecule type" value="Genomic_DNA"/>
</dbReference>
<gene>
    <name evidence="2" type="ORF">GBAR_LOCUS29010</name>
</gene>